<dbReference type="AlphaFoldDB" id="A0AAV7WZ47"/>
<sequence length="101" mass="11349">MKIQKKLKRPSEEERVGITRVLPNCKTAQGDALDEACNPITTFSSAGAEIMARAEEKQLFGTDAARAVLKTNAAATSRLEHRNEHRIPEIHKYLTFIYIHT</sequence>
<name>A0AAV7WZ47_PLEWA</name>
<keyword evidence="2" id="KW-1185">Reference proteome</keyword>
<reference evidence="1" key="1">
    <citation type="journal article" date="2022" name="bioRxiv">
        <title>Sequencing and chromosome-scale assembly of the giantPleurodeles waltlgenome.</title>
        <authorList>
            <person name="Brown T."/>
            <person name="Elewa A."/>
            <person name="Iarovenko S."/>
            <person name="Subramanian E."/>
            <person name="Araus A.J."/>
            <person name="Petzold A."/>
            <person name="Susuki M."/>
            <person name="Suzuki K.-i.T."/>
            <person name="Hayashi T."/>
            <person name="Toyoda A."/>
            <person name="Oliveira C."/>
            <person name="Osipova E."/>
            <person name="Leigh N.D."/>
            <person name="Simon A."/>
            <person name="Yun M.H."/>
        </authorList>
    </citation>
    <scope>NUCLEOTIDE SEQUENCE</scope>
    <source>
        <strain evidence="1">20211129_DDA</strain>
        <tissue evidence="1">Liver</tissue>
    </source>
</reference>
<evidence type="ECO:0000313" key="1">
    <source>
        <dbReference type="EMBL" id="KAJ1218549.1"/>
    </source>
</evidence>
<dbReference type="Proteomes" id="UP001066276">
    <property type="component" value="Chromosome 1_1"/>
</dbReference>
<accession>A0AAV7WZ47</accession>
<dbReference type="EMBL" id="JANPWB010000001">
    <property type="protein sequence ID" value="KAJ1218549.1"/>
    <property type="molecule type" value="Genomic_DNA"/>
</dbReference>
<protein>
    <submittedName>
        <fullName evidence="1">Uncharacterized protein</fullName>
    </submittedName>
</protein>
<proteinExistence type="predicted"/>
<comment type="caution">
    <text evidence="1">The sequence shown here is derived from an EMBL/GenBank/DDBJ whole genome shotgun (WGS) entry which is preliminary data.</text>
</comment>
<evidence type="ECO:0000313" key="2">
    <source>
        <dbReference type="Proteomes" id="UP001066276"/>
    </source>
</evidence>
<gene>
    <name evidence="1" type="ORF">NDU88_006127</name>
</gene>
<organism evidence="1 2">
    <name type="scientific">Pleurodeles waltl</name>
    <name type="common">Iberian ribbed newt</name>
    <dbReference type="NCBI Taxonomy" id="8319"/>
    <lineage>
        <taxon>Eukaryota</taxon>
        <taxon>Metazoa</taxon>
        <taxon>Chordata</taxon>
        <taxon>Craniata</taxon>
        <taxon>Vertebrata</taxon>
        <taxon>Euteleostomi</taxon>
        <taxon>Amphibia</taxon>
        <taxon>Batrachia</taxon>
        <taxon>Caudata</taxon>
        <taxon>Salamandroidea</taxon>
        <taxon>Salamandridae</taxon>
        <taxon>Pleurodelinae</taxon>
        <taxon>Pleurodeles</taxon>
    </lineage>
</organism>